<dbReference type="KEGG" id="mag:amb0078"/>
<dbReference type="CDD" id="cd00616">
    <property type="entry name" value="AHBA_syn"/>
    <property type="match status" value="1"/>
</dbReference>
<keyword evidence="2 3" id="KW-0663">Pyridoxal phosphate</keyword>
<dbReference type="SUPFAM" id="SSF53383">
    <property type="entry name" value="PLP-dependent transferases"/>
    <property type="match status" value="1"/>
</dbReference>
<dbReference type="Gene3D" id="3.40.640.10">
    <property type="entry name" value="Type I PLP-dependent aspartate aminotransferase-like (Major domain)"/>
    <property type="match status" value="1"/>
</dbReference>
<evidence type="ECO:0000256" key="3">
    <source>
        <dbReference type="RuleBase" id="RU004508"/>
    </source>
</evidence>
<gene>
    <name evidence="4" type="ordered locus">amb0078</name>
</gene>
<protein>
    <submittedName>
        <fullName evidence="4">Predicted pyridoxal phosphate-dependent enzyme</fullName>
    </submittedName>
</protein>
<dbReference type="RefSeq" id="WP_011382525.1">
    <property type="nucleotide sequence ID" value="NC_007626.1"/>
</dbReference>
<dbReference type="AlphaFoldDB" id="Q2WB93"/>
<dbReference type="PANTHER" id="PTHR30244">
    <property type="entry name" value="TRANSAMINASE"/>
    <property type="match status" value="1"/>
</dbReference>
<dbReference type="InterPro" id="IPR000653">
    <property type="entry name" value="DegT/StrS_aminotransferase"/>
</dbReference>
<evidence type="ECO:0000313" key="4">
    <source>
        <dbReference type="EMBL" id="BAE48882.1"/>
    </source>
</evidence>
<evidence type="ECO:0000256" key="2">
    <source>
        <dbReference type="PIRSR" id="PIRSR000390-2"/>
    </source>
</evidence>
<sequence length="380" mass="40537">MIPLCVPNLTGNEARYLQECVDSTFVSSVGPFVDRLEDMVAAAAGSSLRAVATSAGTTGLHAALTAVGVGRDDLVIMPAFTFVASANAVAHCGATPWLLDVTAESWTLDPALLERVLQAETVRDGDVLRHQASGRRVAAVLPVHVLGCPADMDAILAVARAHDLKVVADAAAALGSRYRGRPIAQLGADLSVVSFNGNKTVTAGGGGAVIGTDPDLLDLVRHLTTTARVGADYLHDRVGFNYRMTNLQAAVGCAQLERLEEFVAAKRRIRAAYDAAFAGRPGISPFPQPLWAESECWFSGFVLDRAERMAALRTGLRERGVDARPFWRPMHLQPAFAEALRTPMTVTDSVWNRIVTLPCSTALTEAEQRSVVAAVEEALR</sequence>
<name>Q2WB93_PARM1</name>
<dbReference type="OrthoDB" id="7260855at2"/>
<evidence type="ECO:0000313" key="5">
    <source>
        <dbReference type="Proteomes" id="UP000007058"/>
    </source>
</evidence>
<dbReference type="EMBL" id="AP007255">
    <property type="protein sequence ID" value="BAE48882.1"/>
    <property type="molecule type" value="Genomic_DNA"/>
</dbReference>
<dbReference type="InterPro" id="IPR015421">
    <property type="entry name" value="PyrdxlP-dep_Trfase_major"/>
</dbReference>
<comment type="similarity">
    <text evidence="3">Belongs to the DegT/DnrJ/EryC1 family.</text>
</comment>
<dbReference type="GO" id="GO:0030170">
    <property type="term" value="F:pyridoxal phosphate binding"/>
    <property type="evidence" value="ECO:0007669"/>
    <property type="project" value="TreeGrafter"/>
</dbReference>
<dbReference type="HOGENOM" id="CLU_033332_2_4_5"/>
<dbReference type="Proteomes" id="UP000007058">
    <property type="component" value="Chromosome"/>
</dbReference>
<evidence type="ECO:0000256" key="1">
    <source>
        <dbReference type="PIRSR" id="PIRSR000390-1"/>
    </source>
</evidence>
<dbReference type="InterPro" id="IPR015424">
    <property type="entry name" value="PyrdxlP-dep_Trfase"/>
</dbReference>
<dbReference type="GO" id="GO:0000271">
    <property type="term" value="P:polysaccharide biosynthetic process"/>
    <property type="evidence" value="ECO:0007669"/>
    <property type="project" value="TreeGrafter"/>
</dbReference>
<proteinExistence type="inferred from homology"/>
<dbReference type="STRING" id="342108.amb0078"/>
<organism evidence="4 5">
    <name type="scientific">Paramagnetospirillum magneticum (strain ATCC 700264 / AMB-1)</name>
    <name type="common">Magnetospirillum magneticum</name>
    <dbReference type="NCBI Taxonomy" id="342108"/>
    <lineage>
        <taxon>Bacteria</taxon>
        <taxon>Pseudomonadati</taxon>
        <taxon>Pseudomonadota</taxon>
        <taxon>Alphaproteobacteria</taxon>
        <taxon>Rhodospirillales</taxon>
        <taxon>Magnetospirillaceae</taxon>
        <taxon>Paramagnetospirillum</taxon>
    </lineage>
</organism>
<keyword evidence="5" id="KW-1185">Reference proteome</keyword>
<dbReference type="GO" id="GO:0008483">
    <property type="term" value="F:transaminase activity"/>
    <property type="evidence" value="ECO:0007669"/>
    <property type="project" value="TreeGrafter"/>
</dbReference>
<feature type="modified residue" description="N6-(pyridoxal phosphate)lysine" evidence="2">
    <location>
        <position position="199"/>
    </location>
</feature>
<accession>Q2WB93</accession>
<dbReference type="Pfam" id="PF01041">
    <property type="entry name" value="DegT_DnrJ_EryC1"/>
    <property type="match status" value="1"/>
</dbReference>
<reference evidence="4 5" key="1">
    <citation type="journal article" date="2005" name="DNA Res.">
        <title>Complete genome sequence of the facultative anaerobic magnetotactic bacterium Magnetospirillum sp. strain AMB-1.</title>
        <authorList>
            <person name="Matsunaga T."/>
            <person name="Okamura Y."/>
            <person name="Fukuda Y."/>
            <person name="Wahyudi A.T."/>
            <person name="Murase Y."/>
            <person name="Takeyama H."/>
        </authorList>
    </citation>
    <scope>NUCLEOTIDE SEQUENCE [LARGE SCALE GENOMIC DNA]</scope>
    <source>
        <strain evidence="5">ATCC 700264 / AMB-1</strain>
    </source>
</reference>
<dbReference type="PIRSF" id="PIRSF000390">
    <property type="entry name" value="PLP_StrS"/>
    <property type="match status" value="1"/>
</dbReference>
<dbReference type="PANTHER" id="PTHR30244:SF30">
    <property type="entry name" value="BLR5990 PROTEIN"/>
    <property type="match status" value="1"/>
</dbReference>
<feature type="active site" description="Proton acceptor" evidence="1">
    <location>
        <position position="199"/>
    </location>
</feature>